<organism evidence="2 3">
    <name type="scientific">Slackia piriformis</name>
    <dbReference type="NCBI Taxonomy" id="626934"/>
    <lineage>
        <taxon>Bacteria</taxon>
        <taxon>Bacillati</taxon>
        <taxon>Actinomycetota</taxon>
        <taxon>Coriobacteriia</taxon>
        <taxon>Eggerthellales</taxon>
        <taxon>Eggerthellaceae</taxon>
        <taxon>Slackia</taxon>
    </lineage>
</organism>
<protein>
    <submittedName>
        <fullName evidence="2">FeoA domain-containing protein</fullName>
    </submittedName>
</protein>
<gene>
    <name evidence="2" type="ORF">KH142_10255</name>
</gene>
<dbReference type="InterPro" id="IPR007167">
    <property type="entry name" value="Fe-transptr_FeoA-like"/>
</dbReference>
<feature type="domain" description="Ferrous iron transporter FeoA-like" evidence="1">
    <location>
        <begin position="2"/>
        <end position="35"/>
    </location>
</feature>
<sequence>DGAEVHVVSSSGANIIVLVKGSRFGLDAKVAQHIMAA</sequence>
<name>A0A943YZ96_9ACTN</name>
<accession>A0A943YZ96</accession>
<evidence type="ECO:0000313" key="2">
    <source>
        <dbReference type="EMBL" id="MBS6941823.1"/>
    </source>
</evidence>
<dbReference type="GO" id="GO:0046914">
    <property type="term" value="F:transition metal ion binding"/>
    <property type="evidence" value="ECO:0007669"/>
    <property type="project" value="InterPro"/>
</dbReference>
<dbReference type="EMBL" id="JAGZSV010000334">
    <property type="protein sequence ID" value="MBS6941823.1"/>
    <property type="molecule type" value="Genomic_DNA"/>
</dbReference>
<dbReference type="Pfam" id="PF04023">
    <property type="entry name" value="FeoA"/>
    <property type="match status" value="1"/>
</dbReference>
<feature type="non-terminal residue" evidence="2">
    <location>
        <position position="1"/>
    </location>
</feature>
<reference evidence="2" key="1">
    <citation type="submission" date="2021-02" db="EMBL/GenBank/DDBJ databases">
        <title>Infant gut strain persistence is associated with maternal origin, phylogeny, and functional potential including surface adhesion and iron acquisition.</title>
        <authorList>
            <person name="Lou Y.C."/>
        </authorList>
    </citation>
    <scope>NUCLEOTIDE SEQUENCE</scope>
    <source>
        <strain evidence="2">L2_039_000G1_dasL2_039_000G1_concoct_11</strain>
    </source>
</reference>
<evidence type="ECO:0000313" key="3">
    <source>
        <dbReference type="Proteomes" id="UP000727506"/>
    </source>
</evidence>
<dbReference type="AlphaFoldDB" id="A0A943YZ96"/>
<comment type="caution">
    <text evidence="2">The sequence shown here is derived from an EMBL/GenBank/DDBJ whole genome shotgun (WGS) entry which is preliminary data.</text>
</comment>
<dbReference type="Proteomes" id="UP000727506">
    <property type="component" value="Unassembled WGS sequence"/>
</dbReference>
<proteinExistence type="predicted"/>
<evidence type="ECO:0000259" key="1">
    <source>
        <dbReference type="Pfam" id="PF04023"/>
    </source>
</evidence>